<evidence type="ECO:0000313" key="2">
    <source>
        <dbReference type="EMBL" id="KRO84442.1"/>
    </source>
</evidence>
<dbReference type="EMBL" id="LICD01000003">
    <property type="protein sequence ID" value="KRO84442.1"/>
    <property type="molecule type" value="Genomic_DNA"/>
</dbReference>
<dbReference type="Pfam" id="PF03466">
    <property type="entry name" value="LysR_substrate"/>
    <property type="match status" value="1"/>
</dbReference>
<proteinExistence type="predicted"/>
<dbReference type="Proteomes" id="UP000051242">
    <property type="component" value="Unassembled WGS sequence"/>
</dbReference>
<dbReference type="InterPro" id="IPR005119">
    <property type="entry name" value="LysR_subst-bd"/>
</dbReference>
<gene>
    <name evidence="2" type="ORF">ABR85_00730</name>
</gene>
<dbReference type="Gene3D" id="3.40.190.290">
    <property type="match status" value="1"/>
</dbReference>
<dbReference type="AlphaFoldDB" id="A0A0R2TIB8"/>
<evidence type="ECO:0000259" key="1">
    <source>
        <dbReference type="Pfam" id="PF03466"/>
    </source>
</evidence>
<protein>
    <recommendedName>
        <fullName evidence="1">LysR substrate-binding domain-containing protein</fullName>
    </recommendedName>
</protein>
<reference evidence="2 3" key="1">
    <citation type="submission" date="2015-10" db="EMBL/GenBank/DDBJ databases">
        <title>Metagenome-Assembled Genomes uncover a global brackish microbiome.</title>
        <authorList>
            <person name="Hugerth L.W."/>
            <person name="Larsson J."/>
            <person name="Alneberg J."/>
            <person name="Lindh M.V."/>
            <person name="Legrand C."/>
            <person name="Pinhassi J."/>
            <person name="Andersson A.F."/>
        </authorList>
    </citation>
    <scope>NUCLEOTIDE SEQUENCE [LARGE SCALE GENOMIC DNA]</scope>
    <source>
        <strain evidence="2">BACL22 MAG-120619-bin3</strain>
    </source>
</reference>
<organism evidence="2 3">
    <name type="scientific">OM182 bacterium BACL3 MAG-120619-bin3</name>
    <dbReference type="NCBI Taxonomy" id="1655593"/>
    <lineage>
        <taxon>Bacteria</taxon>
        <taxon>Pseudomonadati</taxon>
        <taxon>Pseudomonadota</taxon>
        <taxon>Gammaproteobacteria</taxon>
        <taxon>OMG group</taxon>
        <taxon>OM182 clade</taxon>
    </lineage>
</organism>
<accession>A0A0R2TIB8</accession>
<evidence type="ECO:0000313" key="3">
    <source>
        <dbReference type="Proteomes" id="UP000051242"/>
    </source>
</evidence>
<name>A0A0R2TIB8_9GAMM</name>
<feature type="domain" description="LysR substrate-binding" evidence="1">
    <location>
        <begin position="2"/>
        <end position="120"/>
    </location>
</feature>
<comment type="caution">
    <text evidence="2">The sequence shown here is derived from an EMBL/GenBank/DDBJ whole genome shotgun (WGS) entry which is preliminary data.</text>
</comment>
<dbReference type="SUPFAM" id="SSF53850">
    <property type="entry name" value="Periplasmic binding protein-like II"/>
    <property type="match status" value="1"/>
</dbReference>
<sequence length="125" mass="13750">MAAPNHTLCFSRSDVSETELRSHRQLVLRDSGSRRNVDAGWLQAEKRWTVSHFATSIKLLKSGLAFAFVPKEWIEDELKTGCLIPIPLSVSMDRHVPLYLLLAATHAAGPATLGLADIMIAELGN</sequence>